<reference evidence="3" key="1">
    <citation type="submission" date="2016-11" db="EMBL/GenBank/DDBJ databases">
        <authorList>
            <person name="Varghese N."/>
            <person name="Submissions S."/>
        </authorList>
    </citation>
    <scope>NUCLEOTIDE SEQUENCE [LARGE SCALE GENOMIC DNA]</scope>
    <source>
        <strain evidence="3">DSM 16057</strain>
    </source>
</reference>
<dbReference type="STRING" id="1121432.SAMN02745219_01279"/>
<dbReference type="Pfam" id="PF08401">
    <property type="entry name" value="ArdcN"/>
    <property type="match status" value="1"/>
</dbReference>
<sequence length="286" mass="32276">MGRAGTPPRIMKEERLREALEKLLAMFESGNLPPAVARTMIRRQTGDERPSDKWSLGNRLLMYLAGTEDARGYRQWEEVGRHVKKGAKAFHILAPLTKTRKVKIQDPETGEEREEERPVIVGFRFIPVFRLEDTEGKPLPEINYMPPELPPLFDVAARLGVKVRYSPGDGSCYGSFQPGLKRINLHTHDVKTYFHELAHAVHNTIRPLVGGQDPVQEVVAETVACTLCEIYGYTGYAWHGWQYIKACAGGKPKQALKLVMKVLCEVEEVLERIWEAATPEERGCAA</sequence>
<organism evidence="2 3">
    <name type="scientific">Desulfofundulus thermosubterraneus DSM 16057</name>
    <dbReference type="NCBI Taxonomy" id="1121432"/>
    <lineage>
        <taxon>Bacteria</taxon>
        <taxon>Bacillati</taxon>
        <taxon>Bacillota</taxon>
        <taxon>Clostridia</taxon>
        <taxon>Eubacteriales</taxon>
        <taxon>Peptococcaceae</taxon>
        <taxon>Desulfofundulus</taxon>
    </lineage>
</organism>
<protein>
    <submittedName>
        <fullName evidence="2">Antirestriction protein ArdC</fullName>
    </submittedName>
</protein>
<proteinExistence type="predicted"/>
<evidence type="ECO:0000313" key="3">
    <source>
        <dbReference type="Proteomes" id="UP000184529"/>
    </source>
</evidence>
<name>A0A1M6EUB5_9FIRM</name>
<dbReference type="RefSeq" id="WP_072868153.1">
    <property type="nucleotide sequence ID" value="NZ_FQZM01000014.1"/>
</dbReference>
<accession>A0A1M6EUB5</accession>
<evidence type="ECO:0000313" key="2">
    <source>
        <dbReference type="EMBL" id="SHI88959.1"/>
    </source>
</evidence>
<keyword evidence="3" id="KW-1185">Reference proteome</keyword>
<dbReference type="Proteomes" id="UP000184529">
    <property type="component" value="Unassembled WGS sequence"/>
</dbReference>
<feature type="domain" description="N-terminal" evidence="1">
    <location>
        <begin position="55"/>
        <end position="121"/>
    </location>
</feature>
<gene>
    <name evidence="2" type="ORF">SAMN02745219_01279</name>
</gene>
<evidence type="ECO:0000259" key="1">
    <source>
        <dbReference type="Pfam" id="PF08401"/>
    </source>
</evidence>
<dbReference type="InterPro" id="IPR013610">
    <property type="entry name" value="ArdC_N"/>
</dbReference>
<dbReference type="EMBL" id="FQZM01000014">
    <property type="protein sequence ID" value="SHI88959.1"/>
    <property type="molecule type" value="Genomic_DNA"/>
</dbReference>
<dbReference type="GO" id="GO:0003697">
    <property type="term" value="F:single-stranded DNA binding"/>
    <property type="evidence" value="ECO:0007669"/>
    <property type="project" value="InterPro"/>
</dbReference>
<dbReference type="AlphaFoldDB" id="A0A1M6EUB5"/>